<proteinExistence type="predicted"/>
<organism evidence="1 2">
    <name type="scientific">Enhydrobacter aerosaccus</name>
    <dbReference type="NCBI Taxonomy" id="225324"/>
    <lineage>
        <taxon>Bacteria</taxon>
        <taxon>Pseudomonadati</taxon>
        <taxon>Pseudomonadota</taxon>
        <taxon>Alphaproteobacteria</taxon>
        <taxon>Hyphomicrobiales</taxon>
        <taxon>Enhydrobacter</taxon>
    </lineage>
</organism>
<dbReference type="Proteomes" id="UP000190092">
    <property type="component" value="Unassembled WGS sequence"/>
</dbReference>
<reference evidence="2" key="1">
    <citation type="submission" date="2017-02" db="EMBL/GenBank/DDBJ databases">
        <authorList>
            <person name="Varghese N."/>
            <person name="Submissions S."/>
        </authorList>
    </citation>
    <scope>NUCLEOTIDE SEQUENCE [LARGE SCALE GENOMIC DNA]</scope>
    <source>
        <strain evidence="2">ATCC 27094</strain>
    </source>
</reference>
<sequence length="288" mass="31861">MSWMDDAMVELRPWIGRVRATEDDVGLMAVRRAAGTFNLDPDKFRQGSELPPHWFTLIGVETVRQSDIGPDGHAKKGIVLPPIPMPRRMGAGRRVKIKARLQAGIPAVKKAEVVDIVPKTGRSGDIFVLTMRHSYEQAGKTVAIDDFDAIYRPAVPPGQKTTATVPTKARADHAWNEVTPLTNALNFRYSSLTWNAHRIHYDSDYTRTEEGYPALVSNGGLSMHLMVDAALKHAQGTLTGYTARLVHPLWVGDLIDVRGEAQKDSKLKIWAADKNGVLCGEMDLEFAQ</sequence>
<dbReference type="RefSeq" id="WP_085933542.1">
    <property type="nucleotide sequence ID" value="NZ_FUWJ01000001.1"/>
</dbReference>
<dbReference type="OrthoDB" id="7183822at2"/>
<protein>
    <submittedName>
        <fullName evidence="1">3-methylfumaryl-CoA hydratase</fullName>
    </submittedName>
</protein>
<evidence type="ECO:0000313" key="1">
    <source>
        <dbReference type="EMBL" id="SJZ46456.1"/>
    </source>
</evidence>
<dbReference type="PANTHER" id="PTHR28152">
    <property type="entry name" value="HYDROXYACYL-THIOESTER DEHYDRATASE TYPE 2, MITOCHONDRIAL"/>
    <property type="match status" value="1"/>
</dbReference>
<dbReference type="Gene3D" id="3.10.129.10">
    <property type="entry name" value="Hotdog Thioesterase"/>
    <property type="match status" value="1"/>
</dbReference>
<dbReference type="GO" id="GO:0019171">
    <property type="term" value="F:(3R)-hydroxyacyl-[acyl-carrier-protein] dehydratase activity"/>
    <property type="evidence" value="ECO:0007669"/>
    <property type="project" value="TreeGrafter"/>
</dbReference>
<dbReference type="STRING" id="225324.SAMN02745126_01182"/>
<dbReference type="InterPro" id="IPR029069">
    <property type="entry name" value="HotDog_dom_sf"/>
</dbReference>
<evidence type="ECO:0000313" key="2">
    <source>
        <dbReference type="Proteomes" id="UP000190092"/>
    </source>
</evidence>
<keyword evidence="2" id="KW-1185">Reference proteome</keyword>
<accession>A0A1T4KVN7</accession>
<dbReference type="EMBL" id="FUWJ01000001">
    <property type="protein sequence ID" value="SJZ46456.1"/>
    <property type="molecule type" value="Genomic_DNA"/>
</dbReference>
<dbReference type="PANTHER" id="PTHR28152:SF1">
    <property type="entry name" value="HYDROXYACYL-THIOESTER DEHYDRATASE TYPE 2, MITOCHONDRIAL"/>
    <property type="match status" value="1"/>
</dbReference>
<gene>
    <name evidence="1" type="ORF">SAMN02745126_01182</name>
</gene>
<dbReference type="SUPFAM" id="SSF54637">
    <property type="entry name" value="Thioesterase/thiol ester dehydrase-isomerase"/>
    <property type="match status" value="1"/>
</dbReference>
<name>A0A1T4KVN7_9HYPH</name>
<dbReference type="AlphaFoldDB" id="A0A1T4KVN7"/>
<dbReference type="InterPro" id="IPR052741">
    <property type="entry name" value="Mitochondrial_HTD2"/>
</dbReference>